<name>A0A0F3GXA7_9BACT</name>
<dbReference type="GO" id="GO:0016853">
    <property type="term" value="F:isomerase activity"/>
    <property type="evidence" value="ECO:0007669"/>
    <property type="project" value="UniProtKB-KW"/>
</dbReference>
<organism evidence="1 2">
    <name type="scientific">Candidatus Magnetobacterium bavaricum</name>
    <dbReference type="NCBI Taxonomy" id="29290"/>
    <lineage>
        <taxon>Bacteria</taxon>
        <taxon>Pseudomonadati</taxon>
        <taxon>Nitrospirota</taxon>
        <taxon>Thermodesulfovibrionia</taxon>
        <taxon>Thermodesulfovibrionales</taxon>
        <taxon>Candidatus Magnetobacteriaceae</taxon>
        <taxon>Candidatus Magnetobacterium</taxon>
    </lineage>
</organism>
<accession>A0A0F3GXA7</accession>
<dbReference type="AlphaFoldDB" id="A0A0F3GXA7"/>
<proteinExistence type="predicted"/>
<dbReference type="EMBL" id="LACI01000571">
    <property type="protein sequence ID" value="KJU86487.1"/>
    <property type="molecule type" value="Genomic_DNA"/>
</dbReference>
<evidence type="ECO:0000313" key="2">
    <source>
        <dbReference type="Proteomes" id="UP000033423"/>
    </source>
</evidence>
<keyword evidence="2" id="KW-1185">Reference proteome</keyword>
<reference evidence="1 2" key="1">
    <citation type="submission" date="2015-02" db="EMBL/GenBank/DDBJ databases">
        <title>Single-cell genomics of uncultivated deep-branching MTB reveals a conserved set of magnetosome genes.</title>
        <authorList>
            <person name="Kolinko S."/>
            <person name="Richter M."/>
            <person name="Glockner F.O."/>
            <person name="Brachmann A."/>
            <person name="Schuler D."/>
        </authorList>
    </citation>
    <scope>NUCLEOTIDE SEQUENCE [LARGE SCALE GENOMIC DNA]</scope>
    <source>
        <strain evidence="1">TM-1</strain>
    </source>
</reference>
<keyword evidence="1" id="KW-0413">Isomerase</keyword>
<dbReference type="PANTHER" id="PTHR47245:SF2">
    <property type="entry name" value="PEPTIDYL-PROLYL CIS-TRANS ISOMERASE HP_0175-RELATED"/>
    <property type="match status" value="1"/>
</dbReference>
<sequence length="324" mass="36797">MSRQLERVKGVTGIFVRILLMLVLTVQFARGEDNPVVARIGETVITLSQVRGQMKQTLNVKHRPSTQQLYVLLDDMITGILFSKEAVEQGLDKEPENMAALKGVSEDKRVDILVKSYKNKFLTVPRATDQEASDYYVNNLGLYNTPKIYNGFMFSVAPKAPNNSDPKDNDKECTGTCKEAAQAIYDRLIANAKDYETVVKLKDEFAEKHPELDIFFALLSHWEGKVKNSAYDNALKEFMQLQPGQVKIIEAKGMHVIINLAGVYDPPIYKFEEVKNRVISDIERKKSVEKQNEAIKKLAEKYKLQVYPKYIEQLADEQIGGQTK</sequence>
<dbReference type="Proteomes" id="UP000033423">
    <property type="component" value="Unassembled WGS sequence"/>
</dbReference>
<evidence type="ECO:0000313" key="1">
    <source>
        <dbReference type="EMBL" id="KJU86487.1"/>
    </source>
</evidence>
<gene>
    <name evidence="1" type="ORF">MBAV_001319</name>
</gene>
<dbReference type="InterPro" id="IPR050245">
    <property type="entry name" value="PrsA_foldase"/>
</dbReference>
<dbReference type="SUPFAM" id="SSF109998">
    <property type="entry name" value="Triger factor/SurA peptide-binding domain-like"/>
    <property type="match status" value="1"/>
</dbReference>
<protein>
    <submittedName>
        <fullName evidence="1">Peptidyl-prolyl cis-trans isomerase ppiD</fullName>
    </submittedName>
</protein>
<dbReference type="PANTHER" id="PTHR47245">
    <property type="entry name" value="PEPTIDYLPROLYL ISOMERASE"/>
    <property type="match status" value="1"/>
</dbReference>
<comment type="caution">
    <text evidence="1">The sequence shown here is derived from an EMBL/GenBank/DDBJ whole genome shotgun (WGS) entry which is preliminary data.</text>
</comment>
<dbReference type="InterPro" id="IPR027304">
    <property type="entry name" value="Trigger_fact/SurA_dom_sf"/>
</dbReference>